<gene>
    <name evidence="10" type="ORF">FAZ15_11000</name>
</gene>
<comment type="subcellular location">
    <subcellularLocation>
        <location evidence="1 7">Cell outer membrane</location>
        <topology evidence="1 7">Multi-pass membrane protein</topology>
    </subcellularLocation>
</comment>
<evidence type="ECO:0000256" key="6">
    <source>
        <dbReference type="ARBA" id="ARBA00023237"/>
    </source>
</evidence>
<dbReference type="InterPro" id="IPR023997">
    <property type="entry name" value="TonB-dep_OMP_SusC/RagA_CS"/>
</dbReference>
<name>A0A4U0P064_9SPHI</name>
<dbReference type="SUPFAM" id="SSF56935">
    <property type="entry name" value="Porins"/>
    <property type="match status" value="1"/>
</dbReference>
<keyword evidence="3 7" id="KW-1134">Transmembrane beta strand</keyword>
<feature type="domain" description="TonB-dependent receptor plug" evidence="9">
    <location>
        <begin position="114"/>
        <end position="219"/>
    </location>
</feature>
<dbReference type="InterPro" id="IPR037066">
    <property type="entry name" value="Plug_dom_sf"/>
</dbReference>
<dbReference type="Pfam" id="PF07715">
    <property type="entry name" value="Plug"/>
    <property type="match status" value="1"/>
</dbReference>
<dbReference type="InterPro" id="IPR023996">
    <property type="entry name" value="TonB-dep_OMP_SusC/RagA"/>
</dbReference>
<dbReference type="NCBIfam" id="TIGR04056">
    <property type="entry name" value="OMP_RagA_SusC"/>
    <property type="match status" value="1"/>
</dbReference>
<dbReference type="RefSeq" id="WP_136901366.1">
    <property type="nucleotide sequence ID" value="NZ_SUME01000004.1"/>
</dbReference>
<dbReference type="AlphaFoldDB" id="A0A4U0P064"/>
<evidence type="ECO:0000256" key="2">
    <source>
        <dbReference type="ARBA" id="ARBA00022448"/>
    </source>
</evidence>
<keyword evidence="8" id="KW-0732">Signal</keyword>
<reference evidence="10 11" key="1">
    <citation type="submission" date="2019-04" db="EMBL/GenBank/DDBJ databases">
        <title>Sphingobacterium olei sp. nov., isolated from oil-contaminated soil.</title>
        <authorList>
            <person name="Liu B."/>
        </authorList>
    </citation>
    <scope>NUCLEOTIDE SEQUENCE [LARGE SCALE GENOMIC DNA]</scope>
    <source>
        <strain evidence="10 11">HAL-9</strain>
    </source>
</reference>
<dbReference type="NCBIfam" id="TIGR04057">
    <property type="entry name" value="SusC_RagA_signa"/>
    <property type="match status" value="1"/>
</dbReference>
<dbReference type="GO" id="GO:0009279">
    <property type="term" value="C:cell outer membrane"/>
    <property type="evidence" value="ECO:0007669"/>
    <property type="project" value="UniProtKB-SubCell"/>
</dbReference>
<keyword evidence="4 7" id="KW-0812">Transmembrane</keyword>
<evidence type="ECO:0000313" key="10">
    <source>
        <dbReference type="EMBL" id="TJZ60519.1"/>
    </source>
</evidence>
<dbReference type="Proteomes" id="UP000306808">
    <property type="component" value="Unassembled WGS sequence"/>
</dbReference>
<dbReference type="InterPro" id="IPR039426">
    <property type="entry name" value="TonB-dep_rcpt-like"/>
</dbReference>
<comment type="similarity">
    <text evidence="7">Belongs to the TonB-dependent receptor family.</text>
</comment>
<dbReference type="Gene3D" id="2.170.130.10">
    <property type="entry name" value="TonB-dependent receptor, plug domain"/>
    <property type="match status" value="1"/>
</dbReference>
<evidence type="ECO:0000256" key="1">
    <source>
        <dbReference type="ARBA" id="ARBA00004571"/>
    </source>
</evidence>
<proteinExistence type="inferred from homology"/>
<sequence>MKKILFTLYCAIIALSAAQAQLSGHVLDINGAALPGVTVSTLRGKQSVLTDAEGNFAFDHVSLPDSLSVRYLGYHPRTVELTQGRDMLKINLKKDGRFIEEVEIINTGFYQIPKERATGAFTQVDNELLNRSVGGNILQRLEGIASGVQFVNPGGTNASDIRVRGLATIQSDASPLIVVDNFPYEGDITSINPNDIQNVTILKDAAASSIWGARAGNGVIVITTKQGRYNQKGQLSLNSNVTIGGKPDFMYSRNRLPSAIVMEVEKQKYEHGGYYIQNAQQVPFPEYVEMLIALDNGSLDPEEFAQREATMKETEVREEALKYLYEPSIYQQYALNARGGGDRFTYYLSGGYDMNREDVIGNGGSRMNLNIHNTFKPFKNLEIGTAIWYSEQRVQNNGLTLHDLRGDGAHVGLSPYSRLQDEEGNALAIVKDYRQTYIDNAEAEGLLDWEYRPLDEHDLIDRRGRRDELRANANLKFDFLHYFNLNATYQYIKGNNQQTVEYDKDSYYVRDLVNRFTQPDGSLVIPHLGVYQQLNSSLSASHSGRAQLNYARHIGQDHQFIGLAGGEIREFVQNTLPGHTLYGYDAELMTGGANYNYTQNYTVRPSGRSRITAPSFVKQRYIDRYLSYFGNASYTFKERYILSGSLRWDGSNLFGVKTNQKGTPLWSLGGSWDISKEHWFSLQEVDYLRVRATYGSAGNVNKSVSAYPTIRHFSNDWITGFNNADVRTIGNPSLRWERVNTVNIGTDFEMLKGRVSGNIDYFTKKSTDLIGADLLPPSTGIITGGTAINSNLVNYADLRTRGVDIQLRSVNLTGTLNWNTTVLVNYVSNKVTNYKANESTALYSYFDSPATPVVGSSRDVVYSIPWQGLSPENGYPLVSLDGNESQDYRTYYLGLVRDDLVVSGVRIPPFYGSMRNAVSFKGVVLDLMLSWKGGYVFRRSSISSGNEYSSLYHMDYLKRWRTPGDEIWTDVPAAREIGETEAYASSIYKDSEALVVKGNHVRLQDVNLSYRIRPSRLQSLGIKEIRLYAYARNLGVIWKTNKLGIDPDYVDVEYSAPRSYSIGINMDF</sequence>
<organism evidence="10 11">
    <name type="scientific">Sphingobacterium olei</name>
    <dbReference type="NCBI Taxonomy" id="2571155"/>
    <lineage>
        <taxon>Bacteria</taxon>
        <taxon>Pseudomonadati</taxon>
        <taxon>Bacteroidota</taxon>
        <taxon>Sphingobacteriia</taxon>
        <taxon>Sphingobacteriales</taxon>
        <taxon>Sphingobacteriaceae</taxon>
        <taxon>Sphingobacterium</taxon>
    </lineage>
</organism>
<evidence type="ECO:0000256" key="4">
    <source>
        <dbReference type="ARBA" id="ARBA00022692"/>
    </source>
</evidence>
<keyword evidence="11" id="KW-1185">Reference proteome</keyword>
<dbReference type="Gene3D" id="2.60.40.1120">
    <property type="entry name" value="Carboxypeptidase-like, regulatory domain"/>
    <property type="match status" value="1"/>
</dbReference>
<keyword evidence="6 7" id="KW-0998">Cell outer membrane</keyword>
<dbReference type="EMBL" id="SUME01000004">
    <property type="protein sequence ID" value="TJZ60519.1"/>
    <property type="molecule type" value="Genomic_DNA"/>
</dbReference>
<dbReference type="Pfam" id="PF13715">
    <property type="entry name" value="CarbopepD_reg_2"/>
    <property type="match status" value="1"/>
</dbReference>
<evidence type="ECO:0000256" key="7">
    <source>
        <dbReference type="PROSITE-ProRule" id="PRU01360"/>
    </source>
</evidence>
<keyword evidence="2 7" id="KW-0813">Transport</keyword>
<feature type="signal peptide" evidence="8">
    <location>
        <begin position="1"/>
        <end position="20"/>
    </location>
</feature>
<dbReference type="Gene3D" id="2.40.170.20">
    <property type="entry name" value="TonB-dependent receptor, beta-barrel domain"/>
    <property type="match status" value="1"/>
</dbReference>
<feature type="chain" id="PRO_5020801869" evidence="8">
    <location>
        <begin position="21"/>
        <end position="1068"/>
    </location>
</feature>
<evidence type="ECO:0000259" key="9">
    <source>
        <dbReference type="Pfam" id="PF07715"/>
    </source>
</evidence>
<evidence type="ECO:0000256" key="5">
    <source>
        <dbReference type="ARBA" id="ARBA00023136"/>
    </source>
</evidence>
<dbReference type="InterPro" id="IPR008969">
    <property type="entry name" value="CarboxyPept-like_regulatory"/>
</dbReference>
<dbReference type="PROSITE" id="PS52016">
    <property type="entry name" value="TONB_DEPENDENT_REC_3"/>
    <property type="match status" value="1"/>
</dbReference>
<dbReference type="SUPFAM" id="SSF49464">
    <property type="entry name" value="Carboxypeptidase regulatory domain-like"/>
    <property type="match status" value="1"/>
</dbReference>
<protein>
    <submittedName>
        <fullName evidence="10">SusC/RagA family TonB-linked outer membrane protein</fullName>
    </submittedName>
</protein>
<evidence type="ECO:0000256" key="8">
    <source>
        <dbReference type="SAM" id="SignalP"/>
    </source>
</evidence>
<accession>A0A4U0P064</accession>
<evidence type="ECO:0000256" key="3">
    <source>
        <dbReference type="ARBA" id="ARBA00022452"/>
    </source>
</evidence>
<dbReference type="InterPro" id="IPR036942">
    <property type="entry name" value="Beta-barrel_TonB_sf"/>
</dbReference>
<dbReference type="OrthoDB" id="9768177at2"/>
<dbReference type="InterPro" id="IPR012910">
    <property type="entry name" value="Plug_dom"/>
</dbReference>
<comment type="caution">
    <text evidence="10">The sequence shown here is derived from an EMBL/GenBank/DDBJ whole genome shotgun (WGS) entry which is preliminary data.</text>
</comment>
<keyword evidence="5 7" id="KW-0472">Membrane</keyword>
<evidence type="ECO:0000313" key="11">
    <source>
        <dbReference type="Proteomes" id="UP000306808"/>
    </source>
</evidence>